<dbReference type="AlphaFoldDB" id="A0A6A5BQ96"/>
<dbReference type="VEuPathDB" id="AmoebaDB:NfTy_084480"/>
<comment type="caution">
    <text evidence="1">The sequence shown here is derived from an EMBL/GenBank/DDBJ whole genome shotgun (WGS) entry which is preliminary data.</text>
</comment>
<evidence type="ECO:0000313" key="1">
    <source>
        <dbReference type="EMBL" id="KAF0976401.1"/>
    </source>
</evidence>
<keyword evidence="2" id="KW-1185">Reference proteome</keyword>
<organism evidence="1 2">
    <name type="scientific">Naegleria fowleri</name>
    <name type="common">Brain eating amoeba</name>
    <dbReference type="NCBI Taxonomy" id="5763"/>
    <lineage>
        <taxon>Eukaryota</taxon>
        <taxon>Discoba</taxon>
        <taxon>Heterolobosea</taxon>
        <taxon>Tetramitia</taxon>
        <taxon>Eutetramitia</taxon>
        <taxon>Vahlkampfiidae</taxon>
        <taxon>Naegleria</taxon>
    </lineage>
</organism>
<dbReference type="VEuPathDB" id="AmoebaDB:FDP41_004300"/>
<name>A0A6A5BQ96_NAEFO</name>
<sequence>MSQQQCCNNIHSPEPILIQQQIMTGLSIDPQTGEPIYTYSQPNIGGGKFSGENIEISVEPCGGTSKQQQQTKNSYRVVVHPHSSKKVLSGISAVKVLDSKSQKVLASLEDYNSKEHSNKDCIEVDFVSSCGHDDLHHTDIEVHVEWKCNTMDRWPPTLKTTLKVDQKKKVSSLVKVK</sequence>
<evidence type="ECO:0000313" key="2">
    <source>
        <dbReference type="Proteomes" id="UP000444721"/>
    </source>
</evidence>
<dbReference type="GeneID" id="68111518"/>
<dbReference type="VEuPathDB" id="AmoebaDB:NF0065960"/>
<proteinExistence type="predicted"/>
<protein>
    <submittedName>
        <fullName evidence="1">Uncharacterized protein</fullName>
    </submittedName>
</protein>
<dbReference type="OMA" id="DYNSKEH"/>
<dbReference type="EMBL" id="VFQX01000037">
    <property type="protein sequence ID" value="KAF0976401.1"/>
    <property type="molecule type" value="Genomic_DNA"/>
</dbReference>
<gene>
    <name evidence="1" type="ORF">FDP41_004300</name>
</gene>
<dbReference type="RefSeq" id="XP_044561114.1">
    <property type="nucleotide sequence ID" value="XM_044707700.1"/>
</dbReference>
<accession>A0A6A5BQ96</accession>
<dbReference type="Proteomes" id="UP000444721">
    <property type="component" value="Unassembled WGS sequence"/>
</dbReference>
<reference evidence="1 2" key="1">
    <citation type="journal article" date="2019" name="Sci. Rep.">
        <title>Nanopore sequencing improves the draft genome of the human pathogenic amoeba Naegleria fowleri.</title>
        <authorList>
            <person name="Liechti N."/>
            <person name="Schurch N."/>
            <person name="Bruggmann R."/>
            <person name="Wittwer M."/>
        </authorList>
    </citation>
    <scope>NUCLEOTIDE SEQUENCE [LARGE SCALE GENOMIC DNA]</scope>
    <source>
        <strain evidence="1 2">ATCC 30894</strain>
    </source>
</reference>